<dbReference type="GO" id="GO:0140115">
    <property type="term" value="P:export across plasma membrane"/>
    <property type="evidence" value="ECO:0007669"/>
    <property type="project" value="UniProtKB-ARBA"/>
</dbReference>
<dbReference type="OrthoDB" id="3365399at2759"/>
<comment type="caution">
    <text evidence="8">The sequence shown here is derived from an EMBL/GenBank/DDBJ whole genome shotgun (WGS) entry which is preliminary data.</text>
</comment>
<evidence type="ECO:0000256" key="3">
    <source>
        <dbReference type="ARBA" id="ARBA00022989"/>
    </source>
</evidence>
<name>A0A9P4TXC6_9PEZI</name>
<feature type="compositionally biased region" description="Polar residues" evidence="5">
    <location>
        <begin position="17"/>
        <end position="34"/>
    </location>
</feature>
<keyword evidence="4 6" id="KW-0472">Membrane</keyword>
<dbReference type="SUPFAM" id="SSF103473">
    <property type="entry name" value="MFS general substrate transporter"/>
    <property type="match status" value="1"/>
</dbReference>
<sequence length="617" mass="67621">MAPNQPSILTEKEALTTRLSTNETLDSPTTSNKIDSSHPSTDTDSDSECSLEQEPVYNEDGEIQEGVGGDLQALSQQVSRNPVLSRLATNRTGISIATNGTSDPGFEIDFEENDTSDPRNWPFWYRATVIFFISYSTLTVVMYSTSYTSAIPGIKSSFGIKSDTVPVLGITTYMIGLALGSIILAPMSEMMGRRPIYLVAMAMFGLLIIPCALAQNLETILIARFFGAIAGSAMIGNSPGTVNDIVQEEHRALAFSIWSLGPMNGPVVGPLVGGFVFQYLGWRWTSWIIAISSAVAFVMICLIKETYAPAILRKKAKERRKEMDDERWWSRYDDKVAFWPLLKVNLSRPFVMAVTEPICIFWNIYIALLYSVLYLCFVAYPIVFGGERGWRSGSIGLSYIGIGVGSVIVIACEPLIRKMIDNHKIDPATGKPPPESMVSIVCIAALCVPTGELIFAWTCTPNVHWIVPILAGIPFGAGNCAVFIYSSSYLVHSYGIYAASALAGNAVLRSAMGGTLPLAGPKLYQTLGPHWAGTLLALIEFAMVPIPFIFYRYGHKIRMKSALISSMQEDKERLDAKKRKADERAVRHALRSGNWGQKDKAVEGVVSEKPVGKELEA</sequence>
<dbReference type="GO" id="GO:0042908">
    <property type="term" value="P:xenobiotic transport"/>
    <property type="evidence" value="ECO:0007669"/>
    <property type="project" value="UniProtKB-ARBA"/>
</dbReference>
<dbReference type="Pfam" id="PF07690">
    <property type="entry name" value="MFS_1"/>
    <property type="match status" value="1"/>
</dbReference>
<feature type="transmembrane region" description="Helical" evidence="6">
    <location>
        <begin position="437"/>
        <end position="457"/>
    </location>
</feature>
<evidence type="ECO:0000256" key="2">
    <source>
        <dbReference type="ARBA" id="ARBA00022692"/>
    </source>
</evidence>
<dbReference type="FunFam" id="1.20.1250.20:FF:000011">
    <property type="entry name" value="MFS multidrug transporter, putative"/>
    <property type="match status" value="1"/>
</dbReference>
<dbReference type="InterPro" id="IPR005829">
    <property type="entry name" value="Sugar_transporter_CS"/>
</dbReference>
<dbReference type="InterPro" id="IPR036259">
    <property type="entry name" value="MFS_trans_sf"/>
</dbReference>
<evidence type="ECO:0000256" key="5">
    <source>
        <dbReference type="SAM" id="MobiDB-lite"/>
    </source>
</evidence>
<dbReference type="AlphaFoldDB" id="A0A9P4TXC6"/>
<accession>A0A9P4TXC6</accession>
<feature type="transmembrane region" description="Helical" evidence="6">
    <location>
        <begin position="221"/>
        <end position="240"/>
    </location>
</feature>
<feature type="compositionally biased region" description="Basic and acidic residues" evidence="5">
    <location>
        <begin position="574"/>
        <end position="586"/>
    </location>
</feature>
<feature type="region of interest" description="Disordered" evidence="5">
    <location>
        <begin position="1"/>
        <end position="52"/>
    </location>
</feature>
<dbReference type="PANTHER" id="PTHR23502">
    <property type="entry name" value="MAJOR FACILITATOR SUPERFAMILY"/>
    <property type="match status" value="1"/>
</dbReference>
<evidence type="ECO:0000256" key="1">
    <source>
        <dbReference type="ARBA" id="ARBA00004141"/>
    </source>
</evidence>
<feature type="transmembrane region" description="Helical" evidence="6">
    <location>
        <begin position="196"/>
        <end position="215"/>
    </location>
</feature>
<dbReference type="PROSITE" id="PS50850">
    <property type="entry name" value="MFS"/>
    <property type="match status" value="1"/>
</dbReference>
<evidence type="ECO:0000259" key="7">
    <source>
        <dbReference type="PROSITE" id="PS50850"/>
    </source>
</evidence>
<evidence type="ECO:0000313" key="8">
    <source>
        <dbReference type="EMBL" id="KAF2430204.1"/>
    </source>
</evidence>
<keyword evidence="3 6" id="KW-1133">Transmembrane helix</keyword>
<gene>
    <name evidence="8" type="ORF">EJ08DRAFT_245157</name>
</gene>
<dbReference type="InterPro" id="IPR020846">
    <property type="entry name" value="MFS_dom"/>
</dbReference>
<feature type="transmembrane region" description="Helical" evidence="6">
    <location>
        <begin position="284"/>
        <end position="303"/>
    </location>
</feature>
<dbReference type="GO" id="GO:0022857">
    <property type="term" value="F:transmembrane transporter activity"/>
    <property type="evidence" value="ECO:0007669"/>
    <property type="project" value="InterPro"/>
</dbReference>
<feature type="transmembrane region" description="Helical" evidence="6">
    <location>
        <begin position="165"/>
        <end position="184"/>
    </location>
</feature>
<feature type="transmembrane region" description="Helical" evidence="6">
    <location>
        <begin position="531"/>
        <end position="551"/>
    </location>
</feature>
<dbReference type="GO" id="GO:0005886">
    <property type="term" value="C:plasma membrane"/>
    <property type="evidence" value="ECO:0007669"/>
    <property type="project" value="TreeGrafter"/>
</dbReference>
<dbReference type="Proteomes" id="UP000800235">
    <property type="component" value="Unassembled WGS sequence"/>
</dbReference>
<feature type="transmembrane region" description="Helical" evidence="6">
    <location>
        <begin position="123"/>
        <end position="145"/>
    </location>
</feature>
<evidence type="ECO:0000256" key="6">
    <source>
        <dbReference type="SAM" id="Phobius"/>
    </source>
</evidence>
<dbReference type="PROSITE" id="PS00216">
    <property type="entry name" value="SUGAR_TRANSPORT_1"/>
    <property type="match status" value="1"/>
</dbReference>
<feature type="transmembrane region" description="Helical" evidence="6">
    <location>
        <begin position="252"/>
        <end position="272"/>
    </location>
</feature>
<dbReference type="InterPro" id="IPR011701">
    <property type="entry name" value="MFS"/>
</dbReference>
<evidence type="ECO:0000313" key="9">
    <source>
        <dbReference type="Proteomes" id="UP000800235"/>
    </source>
</evidence>
<keyword evidence="2 6" id="KW-0812">Transmembrane</keyword>
<feature type="transmembrane region" description="Helical" evidence="6">
    <location>
        <begin position="497"/>
        <end position="519"/>
    </location>
</feature>
<feature type="transmembrane region" description="Helical" evidence="6">
    <location>
        <begin position="395"/>
        <end position="416"/>
    </location>
</feature>
<protein>
    <submittedName>
        <fullName evidence="8">MFS general substrate transporter</fullName>
    </submittedName>
</protein>
<evidence type="ECO:0000256" key="4">
    <source>
        <dbReference type="ARBA" id="ARBA00023136"/>
    </source>
</evidence>
<feature type="region of interest" description="Disordered" evidence="5">
    <location>
        <begin position="574"/>
        <end position="595"/>
    </location>
</feature>
<dbReference type="CDD" id="cd17323">
    <property type="entry name" value="MFS_Tpo1_MDR_like"/>
    <property type="match status" value="1"/>
</dbReference>
<feature type="transmembrane region" description="Helical" evidence="6">
    <location>
        <begin position="463"/>
        <end position="485"/>
    </location>
</feature>
<feature type="compositionally biased region" description="Acidic residues" evidence="5">
    <location>
        <begin position="43"/>
        <end position="52"/>
    </location>
</feature>
<dbReference type="EMBL" id="MU007040">
    <property type="protein sequence ID" value="KAF2430204.1"/>
    <property type="molecule type" value="Genomic_DNA"/>
</dbReference>
<feature type="domain" description="Major facilitator superfamily (MFS) profile" evidence="7">
    <location>
        <begin position="123"/>
        <end position="617"/>
    </location>
</feature>
<organism evidence="8 9">
    <name type="scientific">Tothia fuscella</name>
    <dbReference type="NCBI Taxonomy" id="1048955"/>
    <lineage>
        <taxon>Eukaryota</taxon>
        <taxon>Fungi</taxon>
        <taxon>Dikarya</taxon>
        <taxon>Ascomycota</taxon>
        <taxon>Pezizomycotina</taxon>
        <taxon>Dothideomycetes</taxon>
        <taxon>Pleosporomycetidae</taxon>
        <taxon>Venturiales</taxon>
        <taxon>Cylindrosympodiaceae</taxon>
        <taxon>Tothia</taxon>
    </lineage>
</organism>
<dbReference type="PANTHER" id="PTHR23502:SF12">
    <property type="entry name" value="MULTIDRUG TRANSPORTER, PUTATIVE (AFU_ORTHOLOGUE AFUA_1G06440)-RELATED"/>
    <property type="match status" value="1"/>
</dbReference>
<dbReference type="Gene3D" id="1.20.1250.20">
    <property type="entry name" value="MFS general substrate transporter like domains"/>
    <property type="match status" value="1"/>
</dbReference>
<reference evidence="8" key="1">
    <citation type="journal article" date="2020" name="Stud. Mycol.">
        <title>101 Dothideomycetes genomes: a test case for predicting lifestyles and emergence of pathogens.</title>
        <authorList>
            <person name="Haridas S."/>
            <person name="Albert R."/>
            <person name="Binder M."/>
            <person name="Bloem J."/>
            <person name="Labutti K."/>
            <person name="Salamov A."/>
            <person name="Andreopoulos B."/>
            <person name="Baker S."/>
            <person name="Barry K."/>
            <person name="Bills G."/>
            <person name="Bluhm B."/>
            <person name="Cannon C."/>
            <person name="Castanera R."/>
            <person name="Culley D."/>
            <person name="Daum C."/>
            <person name="Ezra D."/>
            <person name="Gonzalez J."/>
            <person name="Henrissat B."/>
            <person name="Kuo A."/>
            <person name="Liang C."/>
            <person name="Lipzen A."/>
            <person name="Lutzoni F."/>
            <person name="Magnuson J."/>
            <person name="Mondo S."/>
            <person name="Nolan M."/>
            <person name="Ohm R."/>
            <person name="Pangilinan J."/>
            <person name="Park H.-J."/>
            <person name="Ramirez L."/>
            <person name="Alfaro M."/>
            <person name="Sun H."/>
            <person name="Tritt A."/>
            <person name="Yoshinaga Y."/>
            <person name="Zwiers L.-H."/>
            <person name="Turgeon B."/>
            <person name="Goodwin S."/>
            <person name="Spatafora J."/>
            <person name="Crous P."/>
            <person name="Grigoriev I."/>
        </authorList>
    </citation>
    <scope>NUCLEOTIDE SEQUENCE</scope>
    <source>
        <strain evidence="8">CBS 130266</strain>
    </source>
</reference>
<feature type="transmembrane region" description="Helical" evidence="6">
    <location>
        <begin position="360"/>
        <end position="383"/>
    </location>
</feature>
<proteinExistence type="predicted"/>
<comment type="subcellular location">
    <subcellularLocation>
        <location evidence="1">Membrane</location>
        <topology evidence="1">Multi-pass membrane protein</topology>
    </subcellularLocation>
</comment>
<keyword evidence="9" id="KW-1185">Reference proteome</keyword>